<evidence type="ECO:0000313" key="6">
    <source>
        <dbReference type="Proteomes" id="UP000777482"/>
    </source>
</evidence>
<dbReference type="InterPro" id="IPR005343">
    <property type="entry name" value="Noc2"/>
</dbReference>
<dbReference type="OrthoDB" id="10266662at2759"/>
<dbReference type="GO" id="GO:0030690">
    <property type="term" value="C:Noc1p-Noc2p complex"/>
    <property type="evidence" value="ECO:0007669"/>
    <property type="project" value="TreeGrafter"/>
</dbReference>
<dbReference type="GO" id="GO:0005654">
    <property type="term" value="C:nucleoplasm"/>
    <property type="evidence" value="ECO:0007669"/>
    <property type="project" value="TreeGrafter"/>
</dbReference>
<keyword evidence="6" id="KW-1185">Reference proteome</keyword>
<comment type="subcellular location">
    <subcellularLocation>
        <location evidence="1">Nucleus</location>
    </subcellularLocation>
</comment>
<feature type="compositionally biased region" description="Acidic residues" evidence="4">
    <location>
        <begin position="105"/>
        <end position="131"/>
    </location>
</feature>
<comment type="caution">
    <text evidence="5">The sequence shown here is derived from an EMBL/GenBank/DDBJ whole genome shotgun (WGS) entry which is preliminary data.</text>
</comment>
<feature type="compositionally biased region" description="Polar residues" evidence="4">
    <location>
        <begin position="12"/>
        <end position="22"/>
    </location>
</feature>
<feature type="region of interest" description="Disordered" evidence="4">
    <location>
        <begin position="1"/>
        <end position="140"/>
    </location>
</feature>
<dbReference type="Pfam" id="PF03715">
    <property type="entry name" value="Noc2"/>
    <property type="match status" value="1"/>
</dbReference>
<dbReference type="EMBL" id="PUHQ01000044">
    <property type="protein sequence ID" value="KAG0660421.1"/>
    <property type="molecule type" value="Genomic_DNA"/>
</dbReference>
<name>A0A9P7B565_RHOMI</name>
<evidence type="ECO:0000256" key="1">
    <source>
        <dbReference type="ARBA" id="ARBA00004123"/>
    </source>
</evidence>
<dbReference type="GO" id="GO:0042273">
    <property type="term" value="P:ribosomal large subunit biogenesis"/>
    <property type="evidence" value="ECO:0007669"/>
    <property type="project" value="TreeGrafter"/>
</dbReference>
<dbReference type="Proteomes" id="UP000777482">
    <property type="component" value="Unassembled WGS sequence"/>
</dbReference>
<feature type="compositionally biased region" description="Acidic residues" evidence="4">
    <location>
        <begin position="173"/>
        <end position="185"/>
    </location>
</feature>
<accession>A0A9P7B565</accession>
<feature type="region of interest" description="Disordered" evidence="4">
    <location>
        <begin position="170"/>
        <end position="207"/>
    </location>
</feature>
<reference evidence="5 6" key="1">
    <citation type="submission" date="2020-11" db="EMBL/GenBank/DDBJ databases">
        <title>Kefir isolates.</title>
        <authorList>
            <person name="Marcisauskas S."/>
            <person name="Kim Y."/>
            <person name="Blasche S."/>
        </authorList>
    </citation>
    <scope>NUCLEOTIDE SEQUENCE [LARGE SCALE GENOMIC DNA]</scope>
    <source>
        <strain evidence="5 6">KR</strain>
    </source>
</reference>
<dbReference type="GO" id="GO:0030691">
    <property type="term" value="C:Noc2p-Noc3p complex"/>
    <property type="evidence" value="ECO:0007669"/>
    <property type="project" value="TreeGrafter"/>
</dbReference>
<feature type="compositionally biased region" description="Basic residues" evidence="4">
    <location>
        <begin position="1"/>
        <end position="11"/>
    </location>
</feature>
<feature type="compositionally biased region" description="Basic residues" evidence="4">
    <location>
        <begin position="27"/>
        <end position="46"/>
    </location>
</feature>
<evidence type="ECO:0000256" key="4">
    <source>
        <dbReference type="SAM" id="MobiDB-lite"/>
    </source>
</evidence>
<organism evidence="5 6">
    <name type="scientific">Rhodotorula mucilaginosa</name>
    <name type="common">Yeast</name>
    <name type="synonym">Rhodotorula rubra</name>
    <dbReference type="NCBI Taxonomy" id="5537"/>
    <lineage>
        <taxon>Eukaryota</taxon>
        <taxon>Fungi</taxon>
        <taxon>Dikarya</taxon>
        <taxon>Basidiomycota</taxon>
        <taxon>Pucciniomycotina</taxon>
        <taxon>Microbotryomycetes</taxon>
        <taxon>Sporidiobolales</taxon>
        <taxon>Sporidiobolaceae</taxon>
        <taxon>Rhodotorula</taxon>
    </lineage>
</organism>
<evidence type="ECO:0000256" key="3">
    <source>
        <dbReference type="ARBA" id="ARBA00023242"/>
    </source>
</evidence>
<dbReference type="GO" id="GO:0005730">
    <property type="term" value="C:nucleolus"/>
    <property type="evidence" value="ECO:0007669"/>
    <property type="project" value="TreeGrafter"/>
</dbReference>
<feature type="compositionally biased region" description="Acidic residues" evidence="4">
    <location>
        <begin position="78"/>
        <end position="91"/>
    </location>
</feature>
<dbReference type="PANTHER" id="PTHR12687">
    <property type="entry name" value="NUCLEOLAR COMPLEX 2 AND RAD4-RELATED"/>
    <property type="match status" value="1"/>
</dbReference>
<evidence type="ECO:0000256" key="2">
    <source>
        <dbReference type="ARBA" id="ARBA00005907"/>
    </source>
</evidence>
<protein>
    <submittedName>
        <fullName evidence="5">Nucleolar Complex 2 protein</fullName>
    </submittedName>
</protein>
<feature type="compositionally biased region" description="Low complexity" evidence="4">
    <location>
        <begin position="92"/>
        <end position="104"/>
    </location>
</feature>
<feature type="compositionally biased region" description="Basic and acidic residues" evidence="4">
    <location>
        <begin position="62"/>
        <end position="77"/>
    </location>
</feature>
<sequence>MAKTTSKRKQTRNFLQSGQLKNQIEARHKRRAFEQKKKGRDAKRNKGVLPAHQQPEEDDDVKEEKAFDEIKRKKQEQQEDEDEDEELDVDDVLGAAGLAGSDAGESGDEDGEDADDLEDDDLSGLSDDDDVAGANPMVDMQALAEKDPAFYKFLQENDPDLLKFNADAAGDVDMSDESEEDEEEEAGSKKKSKKAKKAKDVKGKGKENILTKETRSLRAFRKLLIAFRSAASSGADPETVTEERERIEIHDPKLFRKVILTTLKYTPLVLGSFVPYKEANGKFKLSTNSKQYAIAQRLLKSYFVSLHSLLASVSSQSDIPSYAVTESANLVPWIVGNRKIARGWVKMLLGVYDSASDEGTYATLLGSSRQTSAYTLPAIELMKFSASELFLLQGKQEQDLAYQLAFSYIRSLAILLRKGVKDASKEAYKNVYNWQFVHAIDFWSIVLATAGDKQRVAEQGESPLQHLVYPLVQVVLGAIRLVPTSRYYPLRFRLVRSLLRLVQRTGTFIPLAASLFEILDSPELTRRSKPSTLKPLDWDYYLKCPVAYQRTRVYADALVDELVYLLTEYYGALATSIAFPELVLPATVALKRHAKKATSGKVSTQMKQLVERLEANARWIEQKREGVEFGPNKRDKVDRFLANEEIDKTPMGTHIKLQRKLREAKKATMERALHQAEDL</sequence>
<evidence type="ECO:0000313" key="5">
    <source>
        <dbReference type="EMBL" id="KAG0660421.1"/>
    </source>
</evidence>
<feature type="compositionally biased region" description="Basic and acidic residues" evidence="4">
    <location>
        <begin position="198"/>
        <end position="207"/>
    </location>
</feature>
<dbReference type="PANTHER" id="PTHR12687:SF4">
    <property type="entry name" value="NUCLEOLAR COMPLEX PROTEIN 2 HOMOLOG"/>
    <property type="match status" value="1"/>
</dbReference>
<gene>
    <name evidence="5" type="primary">NOC2</name>
    <name evidence="5" type="ORF">C6P46_004601</name>
</gene>
<proteinExistence type="inferred from homology"/>
<comment type="similarity">
    <text evidence="2">Belongs to the NOC2 family.</text>
</comment>
<keyword evidence="3" id="KW-0539">Nucleus</keyword>
<dbReference type="AlphaFoldDB" id="A0A9P7B565"/>